<sequence>MIGPYELHILREITHILDRCTHSDSTSEAPTDFIAIFSPGIPDEKLETWLTANRGRCEALEAFRKQESSPWGFVRTPLRYNAPYIFHRWKVLHSEQADAALEIECLRLPRRRNFVAPATLSKNSTSSQESLLSPRLEAFPAENCTVDLLPTNVARFSLFIPAILQHIEVLSVAHQVCENVLKDVHIKDIRHVVTAICAPSAQWIVNYQRYEFFGDAVLKFVVSWQLFCDHGNWPEGYLSVRRNRIVSNASLARAALKARLDASIITELSKGRKWTHLRSAFSL</sequence>
<accession>A0ACC3DSS3</accession>
<keyword evidence="2" id="KW-1185">Reference proteome</keyword>
<evidence type="ECO:0000313" key="2">
    <source>
        <dbReference type="Proteomes" id="UP001186974"/>
    </source>
</evidence>
<dbReference type="Proteomes" id="UP001186974">
    <property type="component" value="Unassembled WGS sequence"/>
</dbReference>
<comment type="caution">
    <text evidence="1">The sequence shown here is derived from an EMBL/GenBank/DDBJ whole genome shotgun (WGS) entry which is preliminary data.</text>
</comment>
<evidence type="ECO:0000313" key="1">
    <source>
        <dbReference type="EMBL" id="KAK3079663.1"/>
    </source>
</evidence>
<proteinExistence type="predicted"/>
<gene>
    <name evidence="1" type="ORF">LTS18_004193</name>
</gene>
<reference evidence="1" key="1">
    <citation type="submission" date="2024-09" db="EMBL/GenBank/DDBJ databases">
        <title>Black Yeasts Isolated from many extreme environments.</title>
        <authorList>
            <person name="Coleine C."/>
            <person name="Stajich J.E."/>
            <person name="Selbmann L."/>
        </authorList>
    </citation>
    <scope>NUCLEOTIDE SEQUENCE</scope>
    <source>
        <strain evidence="1">CCFEE 5737</strain>
    </source>
</reference>
<dbReference type="EMBL" id="JAWDJW010000990">
    <property type="protein sequence ID" value="KAK3079663.1"/>
    <property type="molecule type" value="Genomic_DNA"/>
</dbReference>
<organism evidence="1 2">
    <name type="scientific">Coniosporium uncinatum</name>
    <dbReference type="NCBI Taxonomy" id="93489"/>
    <lineage>
        <taxon>Eukaryota</taxon>
        <taxon>Fungi</taxon>
        <taxon>Dikarya</taxon>
        <taxon>Ascomycota</taxon>
        <taxon>Pezizomycotina</taxon>
        <taxon>Dothideomycetes</taxon>
        <taxon>Dothideomycetes incertae sedis</taxon>
        <taxon>Coniosporium</taxon>
    </lineage>
</organism>
<protein>
    <submittedName>
        <fullName evidence="1">Uncharacterized protein</fullName>
    </submittedName>
</protein>
<name>A0ACC3DSS3_9PEZI</name>